<protein>
    <submittedName>
        <fullName evidence="2">PrgI family protein</fullName>
    </submittedName>
</protein>
<evidence type="ECO:0000313" key="2">
    <source>
        <dbReference type="EMBL" id="VUX62549.1"/>
    </source>
</evidence>
<name>A0A564WLC4_9FIRM</name>
<keyword evidence="1" id="KW-0472">Membrane</keyword>
<feature type="transmembrane region" description="Helical" evidence="1">
    <location>
        <begin position="37"/>
        <end position="54"/>
    </location>
</feature>
<reference evidence="2 3" key="1">
    <citation type="submission" date="2019-07" db="EMBL/GenBank/DDBJ databases">
        <authorList>
            <person name="Chang H.-W."/>
            <person name="Raman A."/>
            <person name="Venkatesh S."/>
            <person name="Gehrig J."/>
        </authorList>
    </citation>
    <scope>NUCLEOTIDE SEQUENCE [LARGE SCALE GENOMIC DNA]</scope>
    <source>
        <strain evidence="2">Blautia_wexlerae_LFYP_14</strain>
    </source>
</reference>
<accession>A0A564WLC4</accession>
<gene>
    <name evidence="2" type="ORF">BWLFYP14_00469</name>
</gene>
<sequence length="136" mass="15557">MTAIFTLIRKKMAFVSVPKDLTKVKNKVVLNLTKRQLLCLSIAAAMGLPFYFLTKDWIGTSNAATGMVILMVPAFLFAMYEKDGMPLEKILFHIIQVKLQRPAVRKYETENFYEKEEILQTERKKKGGKPDGRQKG</sequence>
<evidence type="ECO:0000313" key="3">
    <source>
        <dbReference type="Proteomes" id="UP000366766"/>
    </source>
</evidence>
<dbReference type="InterPro" id="IPR024414">
    <property type="entry name" value="Uncharacterised_PrgI"/>
</dbReference>
<organism evidence="2 3">
    <name type="scientific">Blautia wexlerae</name>
    <dbReference type="NCBI Taxonomy" id="418240"/>
    <lineage>
        <taxon>Bacteria</taxon>
        <taxon>Bacillati</taxon>
        <taxon>Bacillota</taxon>
        <taxon>Clostridia</taxon>
        <taxon>Lachnospirales</taxon>
        <taxon>Lachnospiraceae</taxon>
        <taxon>Blautia</taxon>
    </lineage>
</organism>
<keyword evidence="1" id="KW-0812">Transmembrane</keyword>
<evidence type="ECO:0000256" key="1">
    <source>
        <dbReference type="SAM" id="Phobius"/>
    </source>
</evidence>
<dbReference type="EMBL" id="CABHOF010000004">
    <property type="protein sequence ID" value="VUX62549.1"/>
    <property type="molecule type" value="Genomic_DNA"/>
</dbReference>
<dbReference type="Proteomes" id="UP000366766">
    <property type="component" value="Unassembled WGS sequence"/>
</dbReference>
<dbReference type="Pfam" id="PF12666">
    <property type="entry name" value="PrgI"/>
    <property type="match status" value="1"/>
</dbReference>
<keyword evidence="1" id="KW-1133">Transmembrane helix</keyword>
<dbReference type="AlphaFoldDB" id="A0A564WLC4"/>
<proteinExistence type="predicted"/>
<keyword evidence="3" id="KW-1185">Reference proteome</keyword>
<feature type="transmembrane region" description="Helical" evidence="1">
    <location>
        <begin position="60"/>
        <end position="80"/>
    </location>
</feature>